<evidence type="ECO:0000256" key="2">
    <source>
        <dbReference type="ARBA" id="ARBA00012393"/>
    </source>
</evidence>
<dbReference type="PROSITE" id="PS51387">
    <property type="entry name" value="FAD_PCMH"/>
    <property type="match status" value="1"/>
</dbReference>
<sequence>MDQFRVGNISGSGSGNDSISNSGDDSLRRPRHMNGRHTAAATTVGCPWSSSSPRRARQRLQTTLAVLSLCAALLVARLLLLNNPRWHAKLPPSTPETEQACRDIRAALPPSPERRQHTYFPQDAAYWAELGHYWSRSLADLRPVCVVQPVTASQVAAVIRVLNHQNYTSVRFAVKSGGHDPNPGHASVDGGVLIALRHMEGTRYDVEKGLAYVKPGEWVENLFRPFRAPDDDTIYLGGEWNDVIGALEPYGVTVVGGRLGVVGVGGFLLQGGLSFLSAQHGLAADVGWHPQVPWRNGTRLQLTDYLTKSVVAWETVMPNGTIVNITQETHPKLAVAMRGGGNQFGIVTQFTMRTRPMGKIWGGVRFYHRGRWDRLQAALHEFTITGAEDPKAAIIFADFFMYRNMGLYMAFFFYDSEEPPTAGPFADLLEVPAMGGFTSTRKYSSLVRFAVCDYSPPRSHNPRIYEEIATQWRRIMLDGYLDAAANFPGQCSVEFQPLPAAAGVHSERAGGNAMGLGGAEADRIVLNLQCMWRRARDDATVRALAADMTAWLAARLSAWNVQAGLGGQTGSSSPRAYMPLFMNDAMSDQDVLGSYRGYEGFRELQRSVDPEGMFRRRSPMGDAADMRQLCLQLGGKLDKFLDTPTADKVLQGVQAQVRIAQAVIEDALKRYRPDELLIAYNGGKDCLVLLVLILASLPTHFPFQHPPPASDSASDSSRQNHSNATRTAQSSNSLASRFPHALQALYIRPPRPFAEVDAFVAETTATYHLDLSTSDQPMKAALAEYLVERPRVKAVFVGTRRTDPHGAALSFFDETDPDWPRFMRVHPVIDWHYREVWGFIRALEIPYCPLYDMGYTSLGGTDDTHPNPALKRGDDNTKEEKETSSGFRPAYELMDDDEERLGRDR</sequence>
<keyword evidence="5" id="KW-0808">Transferase</keyword>
<dbReference type="GO" id="GO:0005524">
    <property type="term" value="F:ATP binding"/>
    <property type="evidence" value="ECO:0007669"/>
    <property type="project" value="UniProtKB-KW"/>
</dbReference>
<dbReference type="Pfam" id="PF01507">
    <property type="entry name" value="PAPS_reduct"/>
    <property type="match status" value="1"/>
</dbReference>
<evidence type="ECO:0000259" key="15">
    <source>
        <dbReference type="PROSITE" id="PS51387"/>
    </source>
</evidence>
<feature type="region of interest" description="Disordered" evidence="13">
    <location>
        <begin position="705"/>
        <end position="733"/>
    </location>
</feature>
<gene>
    <name evidence="16" type="ORF">PG999_008824</name>
</gene>
<keyword evidence="14" id="KW-0472">Membrane</keyword>
<keyword evidence="8" id="KW-0274">FAD</keyword>
<evidence type="ECO:0000256" key="1">
    <source>
        <dbReference type="ARBA" id="ARBA00004726"/>
    </source>
</evidence>
<dbReference type="PANTHER" id="PTHR23293:SF9">
    <property type="entry name" value="FAD SYNTHASE"/>
    <property type="match status" value="1"/>
</dbReference>
<dbReference type="CDD" id="cd23948">
    <property type="entry name" value="FAD_synthase"/>
    <property type="match status" value="1"/>
</dbReference>
<evidence type="ECO:0000256" key="12">
    <source>
        <dbReference type="ARBA" id="ARBA00049494"/>
    </source>
</evidence>
<evidence type="ECO:0000256" key="10">
    <source>
        <dbReference type="ARBA" id="ARBA00031145"/>
    </source>
</evidence>
<keyword evidence="9" id="KW-0067">ATP-binding</keyword>
<feature type="compositionally biased region" description="Basic and acidic residues" evidence="13">
    <location>
        <begin position="871"/>
        <end position="883"/>
    </location>
</feature>
<dbReference type="Proteomes" id="UP001392437">
    <property type="component" value="Unassembled WGS sequence"/>
</dbReference>
<dbReference type="GO" id="GO:0006747">
    <property type="term" value="P:FAD biosynthetic process"/>
    <property type="evidence" value="ECO:0007669"/>
    <property type="project" value="TreeGrafter"/>
</dbReference>
<evidence type="ECO:0000313" key="17">
    <source>
        <dbReference type="Proteomes" id="UP001392437"/>
    </source>
</evidence>
<dbReference type="Gene3D" id="3.30.465.10">
    <property type="match status" value="2"/>
</dbReference>
<feature type="transmembrane region" description="Helical" evidence="14">
    <location>
        <begin position="60"/>
        <end position="80"/>
    </location>
</feature>
<evidence type="ECO:0000256" key="7">
    <source>
        <dbReference type="ARBA" id="ARBA00022741"/>
    </source>
</evidence>
<dbReference type="EC" id="2.7.7.2" evidence="2"/>
<evidence type="ECO:0000256" key="13">
    <source>
        <dbReference type="SAM" id="MobiDB-lite"/>
    </source>
</evidence>
<keyword evidence="14" id="KW-1133">Transmembrane helix</keyword>
<organism evidence="16 17">
    <name type="scientific">Apiospora kogelbergensis</name>
    <dbReference type="NCBI Taxonomy" id="1337665"/>
    <lineage>
        <taxon>Eukaryota</taxon>
        <taxon>Fungi</taxon>
        <taxon>Dikarya</taxon>
        <taxon>Ascomycota</taxon>
        <taxon>Pezizomycotina</taxon>
        <taxon>Sordariomycetes</taxon>
        <taxon>Xylariomycetidae</taxon>
        <taxon>Amphisphaeriales</taxon>
        <taxon>Apiosporaceae</taxon>
        <taxon>Apiospora</taxon>
    </lineage>
</organism>
<keyword evidence="17" id="KW-1185">Reference proteome</keyword>
<evidence type="ECO:0000313" key="16">
    <source>
        <dbReference type="EMBL" id="KAK8105465.1"/>
    </source>
</evidence>
<comment type="catalytic activity">
    <reaction evidence="12">
        <text>FMN + ATP + H(+) = FAD + diphosphate</text>
        <dbReference type="Rhea" id="RHEA:17237"/>
        <dbReference type="ChEBI" id="CHEBI:15378"/>
        <dbReference type="ChEBI" id="CHEBI:30616"/>
        <dbReference type="ChEBI" id="CHEBI:33019"/>
        <dbReference type="ChEBI" id="CHEBI:57692"/>
        <dbReference type="ChEBI" id="CHEBI:58210"/>
        <dbReference type="EC" id="2.7.7.2"/>
    </reaction>
</comment>
<feature type="domain" description="FAD-binding PCMH-type" evidence="15">
    <location>
        <begin position="139"/>
        <end position="357"/>
    </location>
</feature>
<name>A0AAW0QUQ0_9PEZI</name>
<dbReference type="Pfam" id="PF01565">
    <property type="entry name" value="FAD_binding_4"/>
    <property type="match status" value="1"/>
</dbReference>
<evidence type="ECO:0000256" key="6">
    <source>
        <dbReference type="ARBA" id="ARBA00022695"/>
    </source>
</evidence>
<dbReference type="EMBL" id="JAQQWP010000008">
    <property type="protein sequence ID" value="KAK8105465.1"/>
    <property type="molecule type" value="Genomic_DNA"/>
</dbReference>
<dbReference type="Gene3D" id="3.40.462.20">
    <property type="match status" value="1"/>
</dbReference>
<reference evidence="16 17" key="1">
    <citation type="submission" date="2023-01" db="EMBL/GenBank/DDBJ databases">
        <title>Analysis of 21 Apiospora genomes using comparative genomics revels a genus with tremendous synthesis potential of carbohydrate active enzymes and secondary metabolites.</title>
        <authorList>
            <person name="Sorensen T."/>
        </authorList>
    </citation>
    <scope>NUCLEOTIDE SEQUENCE [LARGE SCALE GENOMIC DNA]</scope>
    <source>
        <strain evidence="16 17">CBS 117206</strain>
    </source>
</reference>
<dbReference type="InterPro" id="IPR036318">
    <property type="entry name" value="FAD-bd_PCMH-like_sf"/>
</dbReference>
<dbReference type="InterPro" id="IPR006094">
    <property type="entry name" value="Oxid_FAD_bind_N"/>
</dbReference>
<dbReference type="GO" id="GO:0003919">
    <property type="term" value="F:FMN adenylyltransferase activity"/>
    <property type="evidence" value="ECO:0007669"/>
    <property type="project" value="UniProtKB-EC"/>
</dbReference>
<protein>
    <recommendedName>
        <fullName evidence="2">FAD synthase</fullName>
        <ecNumber evidence="2">2.7.7.2</ecNumber>
    </recommendedName>
    <alternativeName>
        <fullName evidence="10">FAD pyrophosphorylase</fullName>
    </alternativeName>
    <alternativeName>
        <fullName evidence="11">FMN adenylyltransferase</fullName>
    </alternativeName>
</protein>
<evidence type="ECO:0000256" key="4">
    <source>
        <dbReference type="ARBA" id="ARBA00022643"/>
    </source>
</evidence>
<evidence type="ECO:0000256" key="5">
    <source>
        <dbReference type="ARBA" id="ARBA00022679"/>
    </source>
</evidence>
<dbReference type="InterPro" id="IPR016169">
    <property type="entry name" value="FAD-bd_PCMH_sub2"/>
</dbReference>
<feature type="compositionally biased region" description="Low complexity" evidence="13">
    <location>
        <begin position="7"/>
        <end position="24"/>
    </location>
</feature>
<feature type="region of interest" description="Disordered" evidence="13">
    <location>
        <begin position="858"/>
        <end position="905"/>
    </location>
</feature>
<proteinExistence type="predicted"/>
<accession>A0AAW0QUQ0</accession>
<dbReference type="InterPro" id="IPR002500">
    <property type="entry name" value="PAPS_reduct_dom"/>
</dbReference>
<dbReference type="Gene3D" id="3.40.50.620">
    <property type="entry name" value="HUPs"/>
    <property type="match status" value="1"/>
</dbReference>
<dbReference type="SUPFAM" id="SSF52402">
    <property type="entry name" value="Adenine nucleotide alpha hydrolases-like"/>
    <property type="match status" value="1"/>
</dbReference>
<evidence type="ECO:0000256" key="9">
    <source>
        <dbReference type="ARBA" id="ARBA00022840"/>
    </source>
</evidence>
<evidence type="ECO:0000256" key="14">
    <source>
        <dbReference type="SAM" id="Phobius"/>
    </source>
</evidence>
<dbReference type="InterPro" id="IPR016166">
    <property type="entry name" value="FAD-bd_PCMH"/>
</dbReference>
<feature type="compositionally biased region" description="Polar residues" evidence="13">
    <location>
        <begin position="719"/>
        <end position="733"/>
    </location>
</feature>
<dbReference type="InterPro" id="IPR014729">
    <property type="entry name" value="Rossmann-like_a/b/a_fold"/>
</dbReference>
<comment type="caution">
    <text evidence="16">The sequence shown here is derived from an EMBL/GenBank/DDBJ whole genome shotgun (WGS) entry which is preliminary data.</text>
</comment>
<dbReference type="GO" id="GO:0071949">
    <property type="term" value="F:FAD binding"/>
    <property type="evidence" value="ECO:0007669"/>
    <property type="project" value="InterPro"/>
</dbReference>
<evidence type="ECO:0000256" key="3">
    <source>
        <dbReference type="ARBA" id="ARBA00022630"/>
    </source>
</evidence>
<keyword evidence="6" id="KW-0548">Nucleotidyltransferase</keyword>
<keyword evidence="7" id="KW-0547">Nucleotide-binding</keyword>
<keyword evidence="4" id="KW-0288">FMN</keyword>
<evidence type="ECO:0000256" key="8">
    <source>
        <dbReference type="ARBA" id="ARBA00022827"/>
    </source>
</evidence>
<evidence type="ECO:0000256" key="11">
    <source>
        <dbReference type="ARBA" id="ARBA00031871"/>
    </source>
</evidence>
<keyword evidence="14" id="KW-0812">Transmembrane</keyword>
<dbReference type="AlphaFoldDB" id="A0AAW0QUQ0"/>
<comment type="pathway">
    <text evidence="1">Cofactor biosynthesis; FAD biosynthesis; FAD from FMN: step 1/1.</text>
</comment>
<dbReference type="SUPFAM" id="SSF56176">
    <property type="entry name" value="FAD-binding/transporter-associated domain-like"/>
    <property type="match status" value="1"/>
</dbReference>
<keyword evidence="3" id="KW-0285">Flavoprotein</keyword>
<dbReference type="PANTHER" id="PTHR23293">
    <property type="entry name" value="FAD SYNTHETASE-RELATED FMN ADENYLYLTRANSFERASE"/>
    <property type="match status" value="1"/>
</dbReference>
<feature type="region of interest" description="Disordered" evidence="13">
    <location>
        <begin position="1"/>
        <end position="52"/>
    </location>
</feature>